<keyword evidence="3 9" id="KW-0378">Hydrolase</keyword>
<feature type="binding site" evidence="9">
    <location>
        <begin position="191"/>
        <end position="195"/>
    </location>
    <ligand>
        <name>GTP</name>
        <dbReference type="ChEBI" id="CHEBI:37565"/>
    </ligand>
</feature>
<dbReference type="PANTHER" id="PTHR11564">
    <property type="entry name" value="SIGNAL RECOGNITION PARTICLE 54K PROTEIN SRP54"/>
    <property type="match status" value="1"/>
</dbReference>
<dbReference type="SMART" id="SM00382">
    <property type="entry name" value="AAA"/>
    <property type="match status" value="1"/>
</dbReference>
<feature type="domain" description="Signal recognition particle SRP54 helical bundle" evidence="13">
    <location>
        <begin position="2"/>
        <end position="87"/>
    </location>
</feature>
<dbReference type="Gene3D" id="1.10.260.30">
    <property type="entry name" value="Signal recognition particle, SRP54 subunit, M-domain"/>
    <property type="match status" value="1"/>
</dbReference>
<evidence type="ECO:0000259" key="13">
    <source>
        <dbReference type="SMART" id="SM00963"/>
    </source>
</evidence>
<dbReference type="FunFam" id="3.40.50.300:FF:000022">
    <property type="entry name" value="Signal recognition particle 54 kDa subunit"/>
    <property type="match status" value="1"/>
</dbReference>
<dbReference type="OrthoDB" id="9804720at2"/>
<dbReference type="Pfam" id="PF00448">
    <property type="entry name" value="SRP54"/>
    <property type="match status" value="1"/>
</dbReference>
<dbReference type="AlphaFoldDB" id="A0A0H4QYX4"/>
<dbReference type="InterPro" id="IPR004780">
    <property type="entry name" value="SRP"/>
</dbReference>
<evidence type="ECO:0000313" key="15">
    <source>
        <dbReference type="Proteomes" id="UP000036106"/>
    </source>
</evidence>
<accession>A0A0H4QYX4</accession>
<dbReference type="SMART" id="SM00962">
    <property type="entry name" value="SRP54"/>
    <property type="match status" value="1"/>
</dbReference>
<evidence type="ECO:0000256" key="9">
    <source>
        <dbReference type="HAMAP-Rule" id="MF_00306"/>
    </source>
</evidence>
<dbReference type="InterPro" id="IPR003593">
    <property type="entry name" value="AAA+_ATPase"/>
</dbReference>
<evidence type="ECO:0000256" key="5">
    <source>
        <dbReference type="ARBA" id="ARBA00023134"/>
    </source>
</evidence>
<dbReference type="SUPFAM" id="SSF47446">
    <property type="entry name" value="Signal peptide-binding domain"/>
    <property type="match status" value="1"/>
</dbReference>
<reference evidence="15" key="1">
    <citation type="submission" date="2015-07" db="EMBL/GenBank/DDBJ databases">
        <title>Lactobacillus ginsenosidimutans/EMML 3141/ whole genome sequencing.</title>
        <authorList>
            <person name="Kim M.K."/>
            <person name="Im W.-T."/>
            <person name="Srinivasan S."/>
            <person name="Lee J.-J."/>
        </authorList>
    </citation>
    <scope>NUCLEOTIDE SEQUENCE [LARGE SCALE GENOMIC DNA]</scope>
    <source>
        <strain evidence="15">EMML 3041</strain>
    </source>
</reference>
<comment type="catalytic activity">
    <reaction evidence="8 9">
        <text>GTP + H2O = GDP + phosphate + H(+)</text>
        <dbReference type="Rhea" id="RHEA:19669"/>
        <dbReference type="ChEBI" id="CHEBI:15377"/>
        <dbReference type="ChEBI" id="CHEBI:15378"/>
        <dbReference type="ChEBI" id="CHEBI:37565"/>
        <dbReference type="ChEBI" id="CHEBI:43474"/>
        <dbReference type="ChEBI" id="CHEBI:58189"/>
        <dbReference type="EC" id="3.6.5.4"/>
    </reaction>
</comment>
<dbReference type="InterPro" id="IPR022941">
    <property type="entry name" value="SRP54"/>
</dbReference>
<evidence type="ECO:0000259" key="11">
    <source>
        <dbReference type="SMART" id="SM00382"/>
    </source>
</evidence>
<dbReference type="RefSeq" id="WP_048703382.1">
    <property type="nucleotide sequence ID" value="NZ_CP012034.1"/>
</dbReference>
<keyword evidence="6 9" id="KW-0733">Signal recognition particle</keyword>
<dbReference type="Gene3D" id="1.20.120.140">
    <property type="entry name" value="Signal recognition particle SRP54, nucleotide-binding domain"/>
    <property type="match status" value="1"/>
</dbReference>
<dbReference type="GO" id="GO:0006614">
    <property type="term" value="P:SRP-dependent cotranslational protein targeting to membrane"/>
    <property type="evidence" value="ECO:0007669"/>
    <property type="project" value="InterPro"/>
</dbReference>
<evidence type="ECO:0000256" key="7">
    <source>
        <dbReference type="ARBA" id="ARBA00023274"/>
    </source>
</evidence>
<dbReference type="STRING" id="1007676.ABM34_03375"/>
<evidence type="ECO:0000256" key="8">
    <source>
        <dbReference type="ARBA" id="ARBA00048027"/>
    </source>
</evidence>
<dbReference type="InterPro" id="IPR013822">
    <property type="entry name" value="Signal_recog_particl_SRP54_hlx"/>
</dbReference>
<dbReference type="InterPro" id="IPR036891">
    <property type="entry name" value="Signal_recog_part_SRP54_M_sf"/>
</dbReference>
<comment type="domain">
    <text evidence="9">Composed of three domains: the N-terminal N domain, which is responsible for interactions with the ribosome, the central G domain, which binds GTP, and the C-terminal M domain, which binds the RNA and the signal sequence of the RNC.</text>
</comment>
<dbReference type="EMBL" id="CP012034">
    <property type="protein sequence ID" value="AKP66695.1"/>
    <property type="molecule type" value="Genomic_DNA"/>
</dbReference>
<evidence type="ECO:0000256" key="3">
    <source>
        <dbReference type="ARBA" id="ARBA00022801"/>
    </source>
</evidence>
<gene>
    <name evidence="9" type="primary">ffh</name>
    <name evidence="14" type="ORF">ABM34_03375</name>
</gene>
<keyword evidence="9" id="KW-0963">Cytoplasm</keyword>
<dbReference type="Gene3D" id="3.40.50.300">
    <property type="entry name" value="P-loop containing nucleotide triphosphate hydrolases"/>
    <property type="match status" value="1"/>
</dbReference>
<dbReference type="PANTHER" id="PTHR11564:SF5">
    <property type="entry name" value="SIGNAL RECOGNITION PARTICLE SUBUNIT SRP54"/>
    <property type="match status" value="1"/>
</dbReference>
<evidence type="ECO:0000256" key="6">
    <source>
        <dbReference type="ARBA" id="ARBA00023135"/>
    </source>
</evidence>
<comment type="subcellular location">
    <subcellularLocation>
        <location evidence="9">Cytoplasm</location>
    </subcellularLocation>
    <text evidence="9">The SRP-RNC complex is targeted to the cytoplasmic membrane.</text>
</comment>
<keyword evidence="7 9" id="KW-0687">Ribonucleoprotein</keyword>
<organism evidence="14 15">
    <name type="scientific">Companilactobacillus ginsenosidimutans</name>
    <dbReference type="NCBI Taxonomy" id="1007676"/>
    <lineage>
        <taxon>Bacteria</taxon>
        <taxon>Bacillati</taxon>
        <taxon>Bacillota</taxon>
        <taxon>Bacilli</taxon>
        <taxon>Lactobacillales</taxon>
        <taxon>Lactobacillaceae</taxon>
        <taxon>Companilactobacillus</taxon>
    </lineage>
</organism>
<dbReference type="GO" id="GO:0008312">
    <property type="term" value="F:7S RNA binding"/>
    <property type="evidence" value="ECO:0007669"/>
    <property type="project" value="InterPro"/>
</dbReference>
<keyword evidence="5 9" id="KW-0342">GTP-binding</keyword>
<dbReference type="EC" id="3.6.5.4" evidence="9"/>
<dbReference type="InterPro" id="IPR004125">
    <property type="entry name" value="Signal_recog_particle_SRP54_M"/>
</dbReference>
<evidence type="ECO:0000256" key="4">
    <source>
        <dbReference type="ARBA" id="ARBA00022884"/>
    </source>
</evidence>
<evidence type="ECO:0000256" key="1">
    <source>
        <dbReference type="ARBA" id="ARBA00005450"/>
    </source>
</evidence>
<feature type="region of interest" description="Disordered" evidence="10">
    <location>
        <begin position="458"/>
        <end position="479"/>
    </location>
</feature>
<dbReference type="CDD" id="cd18539">
    <property type="entry name" value="SRP_G"/>
    <property type="match status" value="1"/>
</dbReference>
<dbReference type="Pfam" id="PF02881">
    <property type="entry name" value="SRP54_N"/>
    <property type="match status" value="1"/>
</dbReference>
<dbReference type="PATRIC" id="fig|1007676.4.peg.697"/>
<evidence type="ECO:0000256" key="2">
    <source>
        <dbReference type="ARBA" id="ARBA00022741"/>
    </source>
</evidence>
<feature type="binding site" evidence="9">
    <location>
        <begin position="108"/>
        <end position="115"/>
    </location>
    <ligand>
        <name>GTP</name>
        <dbReference type="ChEBI" id="CHEBI:37565"/>
    </ligand>
</feature>
<sequence>MAFEGLSERLNKVFSSLRGKGKLSEDDVRTVMREVRMALLEADVNFDVVKDFIKQVRERSLGAEVMDSLTPSQQVVKIVDDELTKLMGTEAVPLNKAPHIPTIIMMVGLQGAGKTTTAGKLAKYLMANDKARPLFIAGDVYRPAAIEQLKTVAEQVGAPVYEEGTDKNPVDIVRNGLAKAAENKNDYVIIDTAGRLEIDEKLMDELKQIKELAQPNEILFVADSMTGQVAAKVAAGFDEQLDITGVVLTKLDGDTRGGAALSIRAVTGKPIKFIGQGEKLDQLDVFHPDRMANRILGMGDMLTLIEKTQKEYDQKQAEDMAEKIKANSFDFNDFIDQMDQIQKMGPLDEIMKMIPGMANNPALANVNIDEKDISHLKAIVYSMTPKEREDPKLLNPSRRRRIAAGSGRSVQEVNRMIKQFKQSQDMMKQMSKGNMNGMDQLMGNGVQGRLGKMAMHSMVRKQKKNKKKRLKKIKRFKSN</sequence>
<comment type="similarity">
    <text evidence="1 9">Belongs to the GTP-binding SRP family. SRP54 subfamily.</text>
</comment>
<protein>
    <recommendedName>
        <fullName evidence="9">Signal recognition particle protein</fullName>
        <ecNumber evidence="9">3.6.5.4</ecNumber>
    </recommendedName>
    <alternativeName>
        <fullName evidence="9">Fifty-four homolog</fullName>
    </alternativeName>
</protein>
<dbReference type="GO" id="GO:0003924">
    <property type="term" value="F:GTPase activity"/>
    <property type="evidence" value="ECO:0007669"/>
    <property type="project" value="UniProtKB-UniRule"/>
</dbReference>
<evidence type="ECO:0000259" key="12">
    <source>
        <dbReference type="SMART" id="SM00962"/>
    </source>
</evidence>
<keyword evidence="4 9" id="KW-0694">RNA-binding</keyword>
<feature type="domain" description="SRP54-type proteins GTP-binding" evidence="12">
    <location>
        <begin position="101"/>
        <end position="297"/>
    </location>
</feature>
<dbReference type="GO" id="GO:0048500">
    <property type="term" value="C:signal recognition particle"/>
    <property type="evidence" value="ECO:0007669"/>
    <property type="project" value="UniProtKB-UniRule"/>
</dbReference>
<dbReference type="Proteomes" id="UP000036106">
    <property type="component" value="Chromosome"/>
</dbReference>
<feature type="binding site" evidence="9">
    <location>
        <begin position="249"/>
        <end position="252"/>
    </location>
    <ligand>
        <name>GTP</name>
        <dbReference type="ChEBI" id="CHEBI:37565"/>
    </ligand>
</feature>
<dbReference type="SMART" id="SM00963">
    <property type="entry name" value="SRP54_N"/>
    <property type="match status" value="1"/>
</dbReference>
<comment type="function">
    <text evidence="9">Involved in targeting and insertion of nascent membrane proteins into the cytoplasmic membrane. Binds to the hydrophobic signal sequence of the ribosome-nascent chain (RNC) as it emerges from the ribosomes. The SRP-RNC complex is then targeted to the cytoplasmic membrane where it interacts with the SRP receptor FtsY.</text>
</comment>
<dbReference type="HAMAP" id="MF_00306">
    <property type="entry name" value="SRP54"/>
    <property type="match status" value="1"/>
</dbReference>
<dbReference type="Pfam" id="PF02978">
    <property type="entry name" value="SRP_SPB"/>
    <property type="match status" value="1"/>
</dbReference>
<evidence type="ECO:0000256" key="10">
    <source>
        <dbReference type="SAM" id="MobiDB-lite"/>
    </source>
</evidence>
<dbReference type="GO" id="GO:0005525">
    <property type="term" value="F:GTP binding"/>
    <property type="evidence" value="ECO:0007669"/>
    <property type="project" value="UniProtKB-UniRule"/>
</dbReference>
<proteinExistence type="inferred from homology"/>
<name>A0A0H4QYX4_9LACO</name>
<dbReference type="NCBIfam" id="TIGR00959">
    <property type="entry name" value="ffh"/>
    <property type="match status" value="1"/>
</dbReference>
<keyword evidence="2 9" id="KW-0547">Nucleotide-binding</keyword>
<comment type="subunit">
    <text evidence="9">Part of the signal recognition particle protein translocation system, which is composed of SRP and FtsY.</text>
</comment>
<feature type="domain" description="AAA+ ATPase" evidence="11">
    <location>
        <begin position="100"/>
        <end position="408"/>
    </location>
</feature>
<evidence type="ECO:0000313" key="14">
    <source>
        <dbReference type="EMBL" id="AKP66695.1"/>
    </source>
</evidence>
<dbReference type="KEGG" id="lgn:ABM34_03375"/>
<keyword evidence="15" id="KW-1185">Reference proteome</keyword>
<dbReference type="InterPro" id="IPR000897">
    <property type="entry name" value="SRP54_GTPase_dom"/>
</dbReference>
<dbReference type="SUPFAM" id="SSF52540">
    <property type="entry name" value="P-loop containing nucleoside triphosphate hydrolases"/>
    <property type="match status" value="1"/>
</dbReference>
<dbReference type="InterPro" id="IPR042101">
    <property type="entry name" value="SRP54_N_sf"/>
</dbReference>
<dbReference type="InterPro" id="IPR027417">
    <property type="entry name" value="P-loop_NTPase"/>
</dbReference>